<protein>
    <recommendedName>
        <fullName evidence="6">DUF452 family protein</fullName>
    </recommendedName>
</protein>
<evidence type="ECO:0000313" key="3">
    <source>
        <dbReference type="EMBL" id="EFR46154.1"/>
    </source>
</evidence>
<sequence>MKYKWLHKTAKDSFTKDLVICMGGFGSEPSHFQHLCAYECDVIMFYDYRDINILKSYDTHEILYLFHNHFRHIYLIAFSLGVCVANVIFAPIWGRFTRTFAINGTPLGIDKTYGIPPTLFRYTIKHFDAQQFRTGLLGHRLESHFILRENQALRNELEVLYEFSQSIPSHQLQKWEYALISHNDEIFPPESNKQYWLSQALQNTRILWSNEPHFVFFGFSSWEELCQL</sequence>
<evidence type="ECO:0008006" key="6">
    <source>
        <dbReference type="Google" id="ProtNLM"/>
    </source>
</evidence>
<feature type="transmembrane region" description="Helical" evidence="1">
    <location>
        <begin position="73"/>
        <end position="93"/>
    </location>
</feature>
<evidence type="ECO:0000256" key="1">
    <source>
        <dbReference type="SAM" id="Phobius"/>
    </source>
</evidence>
<dbReference type="Pfam" id="PF04301">
    <property type="entry name" value="BioG"/>
    <property type="match status" value="1"/>
</dbReference>
<dbReference type="EMBL" id="DS990391">
    <property type="protein sequence ID" value="EFR46154.1"/>
    <property type="molecule type" value="Genomic_DNA"/>
</dbReference>
<dbReference type="AlphaFoldDB" id="A0AAI8ML30"/>
<evidence type="ECO:0000313" key="2">
    <source>
        <dbReference type="EMBL" id="BAM33512.1"/>
    </source>
</evidence>
<reference evidence="2 5" key="2">
    <citation type="journal article" date="2012" name="J. Bacteriol.">
        <title>Complete Genome Sequence of Helicobacter cinaedi Type Strain ATCC BAA-847.</title>
        <authorList>
            <person name="Miyoshi-Akiyama T."/>
            <person name="Takeshita N."/>
            <person name="Ohmagari N."/>
            <person name="Kirikae T."/>
        </authorList>
    </citation>
    <scope>NUCLEOTIDE SEQUENCE [LARGE SCALE GENOMIC DNA]</scope>
    <source>
        <strain evidence="2 5">ATCC BAA-847</strain>
    </source>
</reference>
<keyword evidence="1" id="KW-0472">Membrane</keyword>
<keyword evidence="4" id="KW-1185">Reference proteome</keyword>
<gene>
    <name evidence="2" type="ORF">HCBAA847_2297</name>
    <name evidence="3" type="ORF">HCCG_00700</name>
</gene>
<dbReference type="Proteomes" id="UP000006036">
    <property type="component" value="Chromosome 1"/>
</dbReference>
<dbReference type="Proteomes" id="UP000005755">
    <property type="component" value="Unassembled WGS sequence"/>
</dbReference>
<reference evidence="3" key="1">
    <citation type="submission" date="2008-08" db="EMBL/GenBank/DDBJ databases">
        <title>Annotation of Helicobacter cinaedi strain CCUG 18818.</title>
        <authorList>
            <consortium name="The Broad Institute Genome Sequencing Platform"/>
            <person name="Fox J.G."/>
            <person name="Shen Z."/>
            <person name="Charoenlap N."/>
            <person name="Schauer D.B."/>
            <person name="Ward D."/>
            <person name="Mehta T."/>
            <person name="Young S."/>
            <person name="Jaffe D."/>
            <person name="Gnerre S."/>
            <person name="Berlin A."/>
            <person name="Heiman D."/>
            <person name="Hepburn T."/>
            <person name="Shea T."/>
            <person name="Sykes S."/>
            <person name="Alvarado L."/>
            <person name="Kodira C."/>
            <person name="Borodovsky M."/>
            <person name="Lander E."/>
            <person name="Galagan J."/>
            <person name="Nusbaum C."/>
            <person name="Birren B."/>
        </authorList>
    </citation>
    <scope>NUCLEOTIDE SEQUENCE</scope>
    <source>
        <strain evidence="3">CCUG 18818</strain>
    </source>
</reference>
<keyword evidence="1" id="KW-1133">Transmembrane helix</keyword>
<organism evidence="2 5">
    <name type="scientific">Helicobacter cinaedi CCUG 18818 = ATCC BAA-847</name>
    <dbReference type="NCBI Taxonomy" id="537971"/>
    <lineage>
        <taxon>Bacteria</taxon>
        <taxon>Pseudomonadati</taxon>
        <taxon>Campylobacterota</taxon>
        <taxon>Epsilonproteobacteria</taxon>
        <taxon>Campylobacterales</taxon>
        <taxon>Helicobacteraceae</taxon>
        <taxon>Helicobacter</taxon>
    </lineage>
</organism>
<proteinExistence type="predicted"/>
<dbReference type="EMBL" id="AP012492">
    <property type="protein sequence ID" value="BAM33512.1"/>
    <property type="molecule type" value="Genomic_DNA"/>
</dbReference>
<keyword evidence="1" id="KW-0812">Transmembrane</keyword>
<accession>A0AAI8ML30</accession>
<dbReference type="InterPro" id="IPR007398">
    <property type="entry name" value="BioG"/>
</dbReference>
<name>A0AAI8ML30_9HELI</name>
<reference evidence="2" key="3">
    <citation type="submission" date="2012-07" db="EMBL/GenBank/DDBJ databases">
        <authorList>
            <person name="Akiyama T."/>
            <person name="Takeshita N."/>
            <person name="Ohmagari N."/>
            <person name="Kirikae T."/>
        </authorList>
    </citation>
    <scope>NUCLEOTIDE SEQUENCE</scope>
    <source>
        <strain evidence="2">ATCC BAA-847</strain>
    </source>
</reference>
<dbReference type="KEGG" id="hcb:HCBAA847_2297"/>
<evidence type="ECO:0000313" key="4">
    <source>
        <dbReference type="Proteomes" id="UP000005755"/>
    </source>
</evidence>
<evidence type="ECO:0000313" key="5">
    <source>
        <dbReference type="Proteomes" id="UP000006036"/>
    </source>
</evidence>
<dbReference type="RefSeq" id="WP_002956004.1">
    <property type="nucleotide sequence ID" value="NC_020555.1"/>
</dbReference>
<reference evidence="4" key="4">
    <citation type="journal article" date="2014" name="Genome Announc.">
        <title>Draft genome sequences of six enterohepatic helicobacter species isolated from humans and one from rhesus macaques.</title>
        <authorList>
            <person name="Shen Z."/>
            <person name="Sheh A."/>
            <person name="Young S.K."/>
            <person name="Abouelliel A."/>
            <person name="Ward D.V."/>
            <person name="Earl A.M."/>
            <person name="Fox J.G."/>
        </authorList>
    </citation>
    <scope>NUCLEOTIDE SEQUENCE [LARGE SCALE GENOMIC DNA]</scope>
    <source>
        <strain evidence="4">CCUG 18818</strain>
    </source>
</reference>